<name>A0A916Q9H1_9FIRM</name>
<feature type="transmembrane region" description="Helical" evidence="1">
    <location>
        <begin position="6"/>
        <end position="25"/>
    </location>
</feature>
<comment type="caution">
    <text evidence="2">The sequence shown here is derived from an EMBL/GenBank/DDBJ whole genome shotgun (WGS) entry which is preliminary data.</text>
</comment>
<evidence type="ECO:0000313" key="2">
    <source>
        <dbReference type="EMBL" id="GFO85335.1"/>
    </source>
</evidence>
<gene>
    <name evidence="2" type="ORF">ANBU17_16820</name>
</gene>
<keyword evidence="1" id="KW-1133">Transmembrane helix</keyword>
<sequence length="148" mass="15689">MRYVEWIFLFLLSGLGIALANFVGFDVGFMDSLPGIGVLLLISVLGVAVHKLVPLQLPIVAYVSLIGLLAACPISPAREFVIEAAGKINFTAPLTMVGAYAGMSISGQIKSFLKQGWKMILIGIFVMTGTFLGSALIAQIVMKITGTI</sequence>
<reference evidence="2" key="1">
    <citation type="submission" date="2020-06" db="EMBL/GenBank/DDBJ databases">
        <title>Characterization of fructooligosaccharide metabolism and fructooligosaccharide-degrading enzymes in human commensal butyrate producers.</title>
        <authorList>
            <person name="Tanno H."/>
            <person name="Fujii T."/>
            <person name="Hirano K."/>
            <person name="Maeno S."/>
            <person name="Tonozuka T."/>
            <person name="Sakamoto M."/>
            <person name="Ohkuma M."/>
            <person name="Tochio T."/>
            <person name="Endo A."/>
        </authorList>
    </citation>
    <scope>NUCLEOTIDE SEQUENCE</scope>
    <source>
        <strain evidence="2">JCM 17466</strain>
    </source>
</reference>
<dbReference type="AlphaFoldDB" id="A0A916Q9H1"/>
<feature type="transmembrane region" description="Helical" evidence="1">
    <location>
        <begin position="32"/>
        <end position="53"/>
    </location>
</feature>
<evidence type="ECO:0000313" key="3">
    <source>
        <dbReference type="Proteomes" id="UP000613208"/>
    </source>
</evidence>
<keyword evidence="1" id="KW-0472">Membrane</keyword>
<keyword evidence="1" id="KW-0812">Transmembrane</keyword>
<evidence type="ECO:0000256" key="1">
    <source>
        <dbReference type="SAM" id="Phobius"/>
    </source>
</evidence>
<dbReference type="RefSeq" id="WP_201311043.1">
    <property type="nucleotide sequence ID" value="NZ_BLYI01000035.1"/>
</dbReference>
<proteinExistence type="predicted"/>
<dbReference type="Proteomes" id="UP000613208">
    <property type="component" value="Unassembled WGS sequence"/>
</dbReference>
<protein>
    <recommendedName>
        <fullName evidence="4">DUF340 domain-containing protein</fullName>
    </recommendedName>
</protein>
<accession>A0A916Q9H1</accession>
<evidence type="ECO:0008006" key="4">
    <source>
        <dbReference type="Google" id="ProtNLM"/>
    </source>
</evidence>
<feature type="transmembrane region" description="Helical" evidence="1">
    <location>
        <begin position="59"/>
        <end position="76"/>
    </location>
</feature>
<keyword evidence="3" id="KW-1185">Reference proteome</keyword>
<feature type="transmembrane region" description="Helical" evidence="1">
    <location>
        <begin position="119"/>
        <end position="142"/>
    </location>
</feature>
<organism evidence="2 3">
    <name type="scientific">Anaerostipes butyraticus</name>
    <dbReference type="NCBI Taxonomy" id="645466"/>
    <lineage>
        <taxon>Bacteria</taxon>
        <taxon>Bacillati</taxon>
        <taxon>Bacillota</taxon>
        <taxon>Clostridia</taxon>
        <taxon>Lachnospirales</taxon>
        <taxon>Lachnospiraceae</taxon>
        <taxon>Anaerostipes</taxon>
    </lineage>
</organism>
<feature type="transmembrane region" description="Helical" evidence="1">
    <location>
        <begin position="88"/>
        <end position="107"/>
    </location>
</feature>
<dbReference type="EMBL" id="BLYI01000035">
    <property type="protein sequence ID" value="GFO85335.1"/>
    <property type="molecule type" value="Genomic_DNA"/>
</dbReference>